<accession>A0ABS5TGF9</accession>
<reference evidence="1 2" key="1">
    <citation type="submission" date="2021-05" db="EMBL/GenBank/DDBJ databases">
        <title>Kineosporia and Streptomyces sp. nov. two new marine actinobacteria isolated from Coral.</title>
        <authorList>
            <person name="Buangrab K."/>
            <person name="Sutthacheep M."/>
            <person name="Yeemin T."/>
            <person name="Harunari E."/>
            <person name="Igarashi Y."/>
            <person name="Kanchanasin P."/>
            <person name="Tanasupawat S."/>
            <person name="Phongsopitanun W."/>
        </authorList>
    </citation>
    <scope>NUCLEOTIDE SEQUENCE [LARGE SCALE GENOMIC DNA]</scope>
    <source>
        <strain evidence="1 2">J2-2</strain>
    </source>
</reference>
<comment type="caution">
    <text evidence="1">The sequence shown here is derived from an EMBL/GenBank/DDBJ whole genome shotgun (WGS) entry which is preliminary data.</text>
</comment>
<dbReference type="RefSeq" id="WP_214155771.1">
    <property type="nucleotide sequence ID" value="NZ_JAHBAY010000004.1"/>
</dbReference>
<name>A0ABS5TGF9_9ACTN</name>
<keyword evidence="2" id="KW-1185">Reference proteome</keyword>
<organism evidence="1 2">
    <name type="scientific">Kineosporia corallincola</name>
    <dbReference type="NCBI Taxonomy" id="2835133"/>
    <lineage>
        <taxon>Bacteria</taxon>
        <taxon>Bacillati</taxon>
        <taxon>Actinomycetota</taxon>
        <taxon>Actinomycetes</taxon>
        <taxon>Kineosporiales</taxon>
        <taxon>Kineosporiaceae</taxon>
        <taxon>Kineosporia</taxon>
    </lineage>
</organism>
<protein>
    <submittedName>
        <fullName evidence="1">Glycosyltransferase</fullName>
    </submittedName>
</protein>
<dbReference type="Proteomes" id="UP001197247">
    <property type="component" value="Unassembled WGS sequence"/>
</dbReference>
<proteinExistence type="predicted"/>
<dbReference type="EMBL" id="JAHBAY010000004">
    <property type="protein sequence ID" value="MBT0769469.1"/>
    <property type="molecule type" value="Genomic_DNA"/>
</dbReference>
<evidence type="ECO:0000313" key="1">
    <source>
        <dbReference type="EMBL" id="MBT0769469.1"/>
    </source>
</evidence>
<gene>
    <name evidence="1" type="ORF">KIH74_11095</name>
</gene>
<dbReference type="Gene3D" id="3.40.50.2000">
    <property type="entry name" value="Glycogen Phosphorylase B"/>
    <property type="match status" value="1"/>
</dbReference>
<dbReference type="SUPFAM" id="SSF53756">
    <property type="entry name" value="UDP-Glycosyltransferase/glycogen phosphorylase"/>
    <property type="match status" value="1"/>
</dbReference>
<sequence length="377" mass="41224">MVEPSPTGHRLQYARALIDQAMNLGWRVRLVTSERALSSAEFRIHFGSLPELHDGDRIWAVSKNDDLSFSAVRALALSLRAAADPRTLVIFPDGDQHLLPWLVIPRWNARVCFLIMRIPTGQIVSRRSALVKRAVLAGVRLRGARLAGLVSALAPARQGLMMNEVQDLLPNDDFPDVRVARRRFGIAEDSTVFLLIGGITDRKSPAELLHWIAGTEAAEHPVLLVVGAVSENVRALFENDAARALIDRGRLVLADGYVEHDVMLEAYAAADIIMLFYANNAPSGIVAHAYMAGRSVVAWNNESIIADVNRCGIGEIADGRRPADIEQAVLRVLTGPNLAAHNRHSVLEERRNAFFKGISGLDLPSTAPTAVAERLSD</sequence>
<evidence type="ECO:0000313" key="2">
    <source>
        <dbReference type="Proteomes" id="UP001197247"/>
    </source>
</evidence>